<dbReference type="CDD" id="cd21538">
    <property type="entry name" value="SPOC_TFIIS"/>
    <property type="match status" value="1"/>
</dbReference>
<dbReference type="InterPro" id="IPR036575">
    <property type="entry name" value="TFIIS_cen_dom_sf"/>
</dbReference>
<reference evidence="9 10" key="1">
    <citation type="journal article" date="2012" name="Appl. Environ. Microbiol.">
        <title>Short-read sequencing for genomic analysis of the brown rot fungus Fibroporia radiculosa.</title>
        <authorList>
            <person name="Tang J.D."/>
            <person name="Perkins A.D."/>
            <person name="Sonstegard T.S."/>
            <person name="Schroeder S.G."/>
            <person name="Burgess S.C."/>
            <person name="Diehl S.V."/>
        </authorList>
    </citation>
    <scope>NUCLEOTIDE SEQUENCE [LARGE SCALE GENOMIC DNA]</scope>
    <source>
        <strain evidence="9 10">TFFH 294</strain>
    </source>
</reference>
<organism evidence="9 10">
    <name type="scientific">Fibroporia radiculosa</name>
    <dbReference type="NCBI Taxonomy" id="599839"/>
    <lineage>
        <taxon>Eukaryota</taxon>
        <taxon>Fungi</taxon>
        <taxon>Dikarya</taxon>
        <taxon>Basidiomycota</taxon>
        <taxon>Agaricomycotina</taxon>
        <taxon>Agaricomycetes</taxon>
        <taxon>Polyporales</taxon>
        <taxon>Fibroporiaceae</taxon>
        <taxon>Fibroporia</taxon>
    </lineage>
</organism>
<dbReference type="Pfam" id="PF00628">
    <property type="entry name" value="PHD"/>
    <property type="match status" value="1"/>
</dbReference>
<feature type="domain" description="TFIIS central" evidence="8">
    <location>
        <begin position="228"/>
        <end position="384"/>
    </location>
</feature>
<gene>
    <name evidence="9" type="ORF">FIBRA_03883</name>
</gene>
<feature type="compositionally biased region" description="Pro residues" evidence="7">
    <location>
        <begin position="936"/>
        <end position="952"/>
    </location>
</feature>
<feature type="region of interest" description="Disordered" evidence="7">
    <location>
        <begin position="1"/>
        <end position="59"/>
    </location>
</feature>
<dbReference type="Gene3D" id="1.10.472.30">
    <property type="entry name" value="Transcription elongation factor S-II, central domain"/>
    <property type="match status" value="1"/>
</dbReference>
<dbReference type="STRING" id="599839.J4GNQ8"/>
<dbReference type="InterPro" id="IPR019787">
    <property type="entry name" value="Znf_PHD-finger"/>
</dbReference>
<keyword evidence="5" id="KW-0863">Zinc-finger</keyword>
<dbReference type="OrthoDB" id="436852at2759"/>
<feature type="compositionally biased region" description="Basic and acidic residues" evidence="7">
    <location>
        <begin position="998"/>
        <end position="1009"/>
    </location>
</feature>
<dbReference type="GO" id="GO:0005634">
    <property type="term" value="C:nucleus"/>
    <property type="evidence" value="ECO:0007669"/>
    <property type="project" value="TreeGrafter"/>
</dbReference>
<feature type="region of interest" description="Disordered" evidence="7">
    <location>
        <begin position="255"/>
        <end position="278"/>
    </location>
</feature>
<feature type="compositionally biased region" description="Low complexity" evidence="7">
    <location>
        <begin position="1021"/>
        <end position="1030"/>
    </location>
</feature>
<dbReference type="InterPro" id="IPR011011">
    <property type="entry name" value="Znf_FYVE_PHD"/>
</dbReference>
<dbReference type="PROSITE" id="PS51321">
    <property type="entry name" value="TFIIS_CENTRAL"/>
    <property type="match status" value="1"/>
</dbReference>
<dbReference type="Pfam" id="PF07744">
    <property type="entry name" value="SPOC"/>
    <property type="match status" value="1"/>
</dbReference>
<feature type="compositionally biased region" description="Basic and acidic residues" evidence="7">
    <location>
        <begin position="262"/>
        <end position="278"/>
    </location>
</feature>
<dbReference type="EMBL" id="HE797050">
    <property type="protein sequence ID" value="CCM01815.1"/>
    <property type="molecule type" value="Genomic_DNA"/>
</dbReference>
<dbReference type="AlphaFoldDB" id="J4GNQ8"/>
<dbReference type="PANTHER" id="PTHR11477">
    <property type="entry name" value="TRANSCRIPTION FACTOR S-II ZINC FINGER DOMAIN-CONTAINING PROTEIN"/>
    <property type="match status" value="1"/>
</dbReference>
<dbReference type="GO" id="GO:0001139">
    <property type="term" value="F:RNA polymerase II complex recruiting activity"/>
    <property type="evidence" value="ECO:0007669"/>
    <property type="project" value="TreeGrafter"/>
</dbReference>
<feature type="compositionally biased region" description="Basic and acidic residues" evidence="7">
    <location>
        <begin position="139"/>
        <end position="148"/>
    </location>
</feature>
<dbReference type="GO" id="GO:0006368">
    <property type="term" value="P:transcription elongation by RNA polymerase II"/>
    <property type="evidence" value="ECO:0007669"/>
    <property type="project" value="TreeGrafter"/>
</dbReference>
<feature type="compositionally biased region" description="Basic residues" evidence="7">
    <location>
        <begin position="985"/>
        <end position="997"/>
    </location>
</feature>
<feature type="compositionally biased region" description="Basic and acidic residues" evidence="7">
    <location>
        <begin position="215"/>
        <end position="228"/>
    </location>
</feature>
<dbReference type="PANTHER" id="PTHR11477:SF11">
    <property type="entry name" value="TRANSCRIPTION FACTOR BYE1"/>
    <property type="match status" value="1"/>
</dbReference>
<feature type="compositionally biased region" description="Low complexity" evidence="7">
    <location>
        <begin position="926"/>
        <end position="935"/>
    </location>
</feature>
<feature type="compositionally biased region" description="Acidic residues" evidence="7">
    <location>
        <begin position="127"/>
        <end position="138"/>
    </location>
</feature>
<dbReference type="Gene3D" id="3.30.40.10">
    <property type="entry name" value="Zinc/RING finger domain, C3HC4 (zinc finger)"/>
    <property type="match status" value="1"/>
</dbReference>
<dbReference type="GO" id="GO:0008270">
    <property type="term" value="F:zinc ion binding"/>
    <property type="evidence" value="ECO:0007669"/>
    <property type="project" value="UniProtKB-KW"/>
</dbReference>
<feature type="compositionally biased region" description="Basic and acidic residues" evidence="7">
    <location>
        <begin position="959"/>
        <end position="984"/>
    </location>
</feature>
<proteinExistence type="inferred from homology"/>
<feature type="region of interest" description="Disordered" evidence="7">
    <location>
        <begin position="926"/>
        <end position="1037"/>
    </location>
</feature>
<evidence type="ECO:0000313" key="9">
    <source>
        <dbReference type="EMBL" id="CCM01815.1"/>
    </source>
</evidence>
<evidence type="ECO:0000256" key="6">
    <source>
        <dbReference type="ARBA" id="ARBA00022833"/>
    </source>
</evidence>
<dbReference type="Proteomes" id="UP000006352">
    <property type="component" value="Unassembled WGS sequence"/>
</dbReference>
<sequence>MTARPATRSRPARTESQTELDNKENTKIPATVAKGKSKPRVASKASQVHCSCRKPDDGSPMIRCEECKEWYHFRCIDLSDRDAEDILEWEGVDGMEQVGERSVSGSQPDVGAVGDAEEAVSEKEIEQSDTEEDSGDEYVAERTKSESSRKRRLRRVSASTDTESEPGRSTKTSRAAKRVHRGSVTTREASDKSQSHSPIHSGVSKRKQSTTSEPPAKRARSESGEDPTRKYCLTKFQELFCSIFLRYPFLRDVDPASGENRNGTEPDKKEEYLTDEEKEKVQVAGKRFALELEECVHDMYSEPDKSGKRVAAGKYKERFRMLSFNLSKPDRVLLHKRIASAHLTPKELSTMSSTDLADEETKQSIRQAEQEALAHSILKKQTLPRAKITHKGIENIEDVNGAAQRDIERVREEEEEERIEKERQARLRLQAERARSASTLGQGSVPPESPVVSQTSSWGAPPSVPMQPLHMGESATPPMAEVDRPAPNPSFVPPASDYTGPVENELNLADLINIDDEFPPDVPATTVASAPVVDGVASTPVVPATQPPAMSSTGISPFAAPSAKGDRPSFDLNAIWTSKDTDSALEQAHGSQSSERALVQPDAAMDMDVLNGEADDQDFDMFLGKDEDEKGLSPTPDDSPEAQRAVFEILPKVWTGTLSMPLDAAVAQSVSLTARQTGGRTLGDGSPLWRTLFPTQEMRIDGRVPVDKSAQYLTQMRLNPSKELIAVTFSPDPGTGGESAGFQALVNHLVGKSRHGLVFPWGNRPKEWAPGRELYIVPLLSTDAIPDYMELLDDLRLPKSRSASYLVGIWVLTKGKLAPPPTPPAAPYLQVAPPPSAVPQVPQASTSTNVYPQPPAPTSLPQSSPADAALAAGVAQLTPEQIQAMLRTLTSSAVVPPQPIPSAPSHHPTPPVLLPQVQQAIPLQPWLSSPTGFAPPFQPPAPYPSTQPPQPPHAYTDIPHAHYEQDRPRPPPPGFHHERDGDRSHRSRGGGRNRGRSRGRDLDRPRDTGWPKGRGRGRGGMSSPPRGPGWNEQARWS</sequence>
<feature type="region of interest" description="Disordered" evidence="7">
    <location>
        <begin position="96"/>
        <end position="228"/>
    </location>
</feature>
<feature type="region of interest" description="Disordered" evidence="7">
    <location>
        <begin position="431"/>
        <end position="473"/>
    </location>
</feature>
<evidence type="ECO:0000256" key="3">
    <source>
        <dbReference type="ARBA" id="ARBA00021616"/>
    </source>
</evidence>
<keyword evidence="4" id="KW-0479">Metal-binding</keyword>
<keyword evidence="10" id="KW-1185">Reference proteome</keyword>
<evidence type="ECO:0000256" key="1">
    <source>
        <dbReference type="ARBA" id="ARBA00002311"/>
    </source>
</evidence>
<dbReference type="HOGENOM" id="CLU_011239_0_0_1"/>
<dbReference type="InterPro" id="IPR003618">
    <property type="entry name" value="TFIIS_cen_dom"/>
</dbReference>
<evidence type="ECO:0000259" key="8">
    <source>
        <dbReference type="PROSITE" id="PS51321"/>
    </source>
</evidence>
<evidence type="ECO:0000256" key="2">
    <source>
        <dbReference type="ARBA" id="ARBA00011050"/>
    </source>
</evidence>
<feature type="region of interest" description="Disordered" evidence="7">
    <location>
        <begin position="828"/>
        <end position="867"/>
    </location>
</feature>
<name>J4GNQ8_9APHY</name>
<dbReference type="RefSeq" id="XP_012181098.1">
    <property type="nucleotide sequence ID" value="XM_012325708.1"/>
</dbReference>
<comment type="similarity">
    <text evidence="2">Belongs to the BYE1 family.</text>
</comment>
<dbReference type="GO" id="GO:0006362">
    <property type="term" value="P:transcription elongation by RNA polymerase I"/>
    <property type="evidence" value="ECO:0007669"/>
    <property type="project" value="TreeGrafter"/>
</dbReference>
<keyword evidence="6" id="KW-0862">Zinc</keyword>
<dbReference type="InterPro" id="IPR012921">
    <property type="entry name" value="SPOC_C"/>
</dbReference>
<protein>
    <recommendedName>
        <fullName evidence="3">Transcription factor BYE1</fullName>
    </recommendedName>
</protein>
<evidence type="ECO:0000256" key="5">
    <source>
        <dbReference type="ARBA" id="ARBA00022771"/>
    </source>
</evidence>
<dbReference type="GO" id="GO:0031440">
    <property type="term" value="P:regulation of mRNA 3'-end processing"/>
    <property type="evidence" value="ECO:0007669"/>
    <property type="project" value="TreeGrafter"/>
</dbReference>
<dbReference type="SUPFAM" id="SSF57903">
    <property type="entry name" value="FYVE/PHD zinc finger"/>
    <property type="match status" value="1"/>
</dbReference>
<dbReference type="Pfam" id="PF07500">
    <property type="entry name" value="TFIIS_M"/>
    <property type="match status" value="1"/>
</dbReference>
<dbReference type="GO" id="GO:0031564">
    <property type="term" value="P:transcription antitermination"/>
    <property type="evidence" value="ECO:0007669"/>
    <property type="project" value="TreeGrafter"/>
</dbReference>
<dbReference type="SUPFAM" id="SSF46942">
    <property type="entry name" value="Elongation factor TFIIS domain 2"/>
    <property type="match status" value="1"/>
</dbReference>
<feature type="compositionally biased region" description="Pro residues" evidence="7">
    <location>
        <begin position="828"/>
        <end position="837"/>
    </location>
</feature>
<dbReference type="GeneID" id="24096726"/>
<dbReference type="FunCoup" id="J4GNQ8">
    <property type="interactions" value="158"/>
</dbReference>
<evidence type="ECO:0000256" key="4">
    <source>
        <dbReference type="ARBA" id="ARBA00022723"/>
    </source>
</evidence>
<dbReference type="InParanoid" id="J4GNQ8"/>
<dbReference type="GO" id="GO:0000977">
    <property type="term" value="F:RNA polymerase II transcription regulatory region sequence-specific DNA binding"/>
    <property type="evidence" value="ECO:0007669"/>
    <property type="project" value="TreeGrafter"/>
</dbReference>
<comment type="function">
    <text evidence="1">Negative regulator of transcription elongation.</text>
</comment>
<evidence type="ECO:0000256" key="7">
    <source>
        <dbReference type="SAM" id="MobiDB-lite"/>
    </source>
</evidence>
<evidence type="ECO:0000313" key="10">
    <source>
        <dbReference type="Proteomes" id="UP000006352"/>
    </source>
</evidence>
<dbReference type="InterPro" id="IPR013083">
    <property type="entry name" value="Znf_RING/FYVE/PHD"/>
</dbReference>
<accession>J4GNQ8</accession>